<dbReference type="EMBL" id="CM047587">
    <property type="protein sequence ID" value="KAI9906626.1"/>
    <property type="molecule type" value="Genomic_DNA"/>
</dbReference>
<evidence type="ECO:0000313" key="2">
    <source>
        <dbReference type="Proteomes" id="UP001163321"/>
    </source>
</evidence>
<proteinExistence type="predicted"/>
<accession>A0ACC0VKL6</accession>
<evidence type="ECO:0000313" key="1">
    <source>
        <dbReference type="EMBL" id="KAI9906626.1"/>
    </source>
</evidence>
<protein>
    <submittedName>
        <fullName evidence="1">Uncharacterized protein</fullName>
    </submittedName>
</protein>
<reference evidence="1 2" key="1">
    <citation type="journal article" date="2022" name="bioRxiv">
        <title>The genome of the oomycete Peronosclerospora sorghi, a cosmopolitan pathogen of maize and sorghum, is inflated with dispersed pseudogenes.</title>
        <authorList>
            <person name="Fletcher K."/>
            <person name="Martin F."/>
            <person name="Isakeit T."/>
            <person name="Cavanaugh K."/>
            <person name="Magill C."/>
            <person name="Michelmore R."/>
        </authorList>
    </citation>
    <scope>NUCLEOTIDE SEQUENCE [LARGE SCALE GENOMIC DNA]</scope>
    <source>
        <strain evidence="1">P6</strain>
    </source>
</reference>
<keyword evidence="2" id="KW-1185">Reference proteome</keyword>
<sequence length="250" mass="27940">MRRRATCLCFYCTRAGGIGVNIVRADRVVVFDPDWNPSTDVQARERAWRIGQQKPVTVYLLVTAGTIEENFYHRQIFKQYLTSNVLHDAKPKRCFNKHSLRDLFVLDESDDDEGVEETNALFLAGNVTRPTKVDGKEQEHGGVDPVVPGDNEVVSQRLFDAVDVCSVFDHSAVEANGVKNQEADLVEDRGDKYCVGVHEVEEEEVGAQEAASSREMIACIQQRHEGVAPPTKNRPLAPRQARPCLASSHH</sequence>
<organism evidence="1 2">
    <name type="scientific">Peronosclerospora sorghi</name>
    <dbReference type="NCBI Taxonomy" id="230839"/>
    <lineage>
        <taxon>Eukaryota</taxon>
        <taxon>Sar</taxon>
        <taxon>Stramenopiles</taxon>
        <taxon>Oomycota</taxon>
        <taxon>Peronosporomycetes</taxon>
        <taxon>Peronosporales</taxon>
        <taxon>Peronosporaceae</taxon>
        <taxon>Peronosclerospora</taxon>
    </lineage>
</organism>
<gene>
    <name evidence="1" type="ORF">PsorP6_016481</name>
</gene>
<comment type="caution">
    <text evidence="1">The sequence shown here is derived from an EMBL/GenBank/DDBJ whole genome shotgun (WGS) entry which is preliminary data.</text>
</comment>
<dbReference type="Proteomes" id="UP001163321">
    <property type="component" value="Chromosome 8"/>
</dbReference>
<name>A0ACC0VKL6_9STRA</name>